<dbReference type="InterPro" id="IPR032675">
    <property type="entry name" value="LRR_dom_sf"/>
</dbReference>
<keyword evidence="2" id="KW-1185">Reference proteome</keyword>
<reference evidence="1" key="1">
    <citation type="submission" date="2023-03" db="EMBL/GenBank/DDBJ databases">
        <title>Massive genome expansion in bonnet fungi (Mycena s.s.) driven by repeated elements and novel gene families across ecological guilds.</title>
        <authorList>
            <consortium name="Lawrence Berkeley National Laboratory"/>
            <person name="Harder C.B."/>
            <person name="Miyauchi S."/>
            <person name="Viragh M."/>
            <person name="Kuo A."/>
            <person name="Thoen E."/>
            <person name="Andreopoulos B."/>
            <person name="Lu D."/>
            <person name="Skrede I."/>
            <person name="Drula E."/>
            <person name="Henrissat B."/>
            <person name="Morin E."/>
            <person name="Kohler A."/>
            <person name="Barry K."/>
            <person name="LaButti K."/>
            <person name="Morin E."/>
            <person name="Salamov A."/>
            <person name="Lipzen A."/>
            <person name="Mereny Z."/>
            <person name="Hegedus B."/>
            <person name="Baldrian P."/>
            <person name="Stursova M."/>
            <person name="Weitz H."/>
            <person name="Taylor A."/>
            <person name="Grigoriev I.V."/>
            <person name="Nagy L.G."/>
            <person name="Martin F."/>
            <person name="Kauserud H."/>
        </authorList>
    </citation>
    <scope>NUCLEOTIDE SEQUENCE</scope>
    <source>
        <strain evidence="1">9144</strain>
    </source>
</reference>
<dbReference type="AlphaFoldDB" id="A0AAD6ULX6"/>
<name>A0AAD6ULX6_9AGAR</name>
<evidence type="ECO:0008006" key="3">
    <source>
        <dbReference type="Google" id="ProtNLM"/>
    </source>
</evidence>
<accession>A0AAD6ULX6</accession>
<dbReference type="EMBL" id="JARJCW010000153">
    <property type="protein sequence ID" value="KAJ7190274.1"/>
    <property type="molecule type" value="Genomic_DNA"/>
</dbReference>
<sequence length="498" mass="56214">MTTTCDKCGHRTTVLHGHSTADQRTALAQIDAEILRFRTYAEGHVAALEEQRRAISARLETVVYPVLTLPNEITSRIFTECLPHHGRVRPSPHSPPLLLTQICRHWRNIALSIGELWTSFDTATDMLGPGRGDLLRWWLSLTKGYPLSWTFHAMGMTVMGNVGASASHITHIIQPTTYLPKLRCLEVNASEKRFRDLVPLRTPLPLLRCLAATLGSKDLRDILQCAPDLRHLTTRSLSPDRYLASKSLVSLELTGYVNYPADVFLAILNNYPLLSHLKCGGRVTHARGATVTPATFPSLRSLQFSGLGVLEFLTLPNLTHLEFSQPLRLDIIQPFLSRSGCFIKHLFCAIRSEWGAFKTSLEIFPWVETLEIVLYDEGRTHLFGLALHCLDLSVMSLVPLLRKVVVIDAPLYFDFSRIVDVLKRRRELRSFHLIVNVQGLHRNHVQYWRLGCTAAADLARLRSCGVDFSIRGRTDHREFGIWPPSPEGMGFPSYSWIC</sequence>
<gene>
    <name evidence="1" type="ORF">GGX14DRAFT_483482</name>
</gene>
<dbReference type="Gene3D" id="3.80.10.10">
    <property type="entry name" value="Ribonuclease Inhibitor"/>
    <property type="match status" value="1"/>
</dbReference>
<evidence type="ECO:0000313" key="2">
    <source>
        <dbReference type="Proteomes" id="UP001219525"/>
    </source>
</evidence>
<proteinExistence type="predicted"/>
<evidence type="ECO:0000313" key="1">
    <source>
        <dbReference type="EMBL" id="KAJ7190274.1"/>
    </source>
</evidence>
<protein>
    <recommendedName>
        <fullName evidence="3">F-box domain-containing protein</fullName>
    </recommendedName>
</protein>
<comment type="caution">
    <text evidence="1">The sequence shown here is derived from an EMBL/GenBank/DDBJ whole genome shotgun (WGS) entry which is preliminary data.</text>
</comment>
<dbReference type="Proteomes" id="UP001219525">
    <property type="component" value="Unassembled WGS sequence"/>
</dbReference>
<organism evidence="1 2">
    <name type="scientific">Mycena pura</name>
    <dbReference type="NCBI Taxonomy" id="153505"/>
    <lineage>
        <taxon>Eukaryota</taxon>
        <taxon>Fungi</taxon>
        <taxon>Dikarya</taxon>
        <taxon>Basidiomycota</taxon>
        <taxon>Agaricomycotina</taxon>
        <taxon>Agaricomycetes</taxon>
        <taxon>Agaricomycetidae</taxon>
        <taxon>Agaricales</taxon>
        <taxon>Marasmiineae</taxon>
        <taxon>Mycenaceae</taxon>
        <taxon>Mycena</taxon>
    </lineage>
</organism>
<dbReference type="SUPFAM" id="SSF52047">
    <property type="entry name" value="RNI-like"/>
    <property type="match status" value="1"/>
</dbReference>